<protein>
    <submittedName>
        <fullName evidence="2">Uncharacterized protein</fullName>
    </submittedName>
</protein>
<evidence type="ECO:0000313" key="3">
    <source>
        <dbReference type="Proteomes" id="UP000837857"/>
    </source>
</evidence>
<name>A0ABN8J1G0_9NEOP</name>
<reference evidence="2" key="1">
    <citation type="submission" date="2022-03" db="EMBL/GenBank/DDBJ databases">
        <authorList>
            <person name="Martin H S."/>
        </authorList>
    </citation>
    <scope>NUCLEOTIDE SEQUENCE</scope>
</reference>
<feature type="compositionally biased region" description="Basic residues" evidence="1">
    <location>
        <begin position="56"/>
        <end position="69"/>
    </location>
</feature>
<feature type="compositionally biased region" description="Basic and acidic residues" evidence="1">
    <location>
        <begin position="159"/>
        <end position="178"/>
    </location>
</feature>
<evidence type="ECO:0000313" key="2">
    <source>
        <dbReference type="EMBL" id="CAH2074196.1"/>
    </source>
</evidence>
<evidence type="ECO:0000256" key="1">
    <source>
        <dbReference type="SAM" id="MobiDB-lite"/>
    </source>
</evidence>
<feature type="region of interest" description="Disordered" evidence="1">
    <location>
        <begin position="1"/>
        <end position="20"/>
    </location>
</feature>
<accession>A0ABN8J1G0</accession>
<feature type="non-terminal residue" evidence="2">
    <location>
        <position position="1"/>
    </location>
</feature>
<organism evidence="2 3">
    <name type="scientific">Iphiclides podalirius</name>
    <name type="common">scarce swallowtail</name>
    <dbReference type="NCBI Taxonomy" id="110791"/>
    <lineage>
        <taxon>Eukaryota</taxon>
        <taxon>Metazoa</taxon>
        <taxon>Ecdysozoa</taxon>
        <taxon>Arthropoda</taxon>
        <taxon>Hexapoda</taxon>
        <taxon>Insecta</taxon>
        <taxon>Pterygota</taxon>
        <taxon>Neoptera</taxon>
        <taxon>Endopterygota</taxon>
        <taxon>Lepidoptera</taxon>
        <taxon>Glossata</taxon>
        <taxon>Ditrysia</taxon>
        <taxon>Papilionoidea</taxon>
        <taxon>Papilionidae</taxon>
        <taxon>Papilioninae</taxon>
        <taxon>Iphiclides</taxon>
    </lineage>
</organism>
<feature type="region of interest" description="Disordered" evidence="1">
    <location>
        <begin position="50"/>
        <end position="94"/>
    </location>
</feature>
<dbReference type="EMBL" id="OW152819">
    <property type="protein sequence ID" value="CAH2074196.1"/>
    <property type="molecule type" value="Genomic_DNA"/>
</dbReference>
<dbReference type="Proteomes" id="UP000837857">
    <property type="component" value="Chromosome 7"/>
</dbReference>
<gene>
    <name evidence="2" type="ORF">IPOD504_LOCUS15962</name>
</gene>
<keyword evidence="3" id="KW-1185">Reference proteome</keyword>
<proteinExistence type="predicted"/>
<sequence length="219" mass="25335">MRSVSESSVGDVASSMDYISSDYIPEESSLKKTVRFNDVIARQFYRYNSSIEGQKKKNQRKKSKKRSQERHRSESEAEDENINSVQASKPRLKSVLKLRRDSGLADTSDAENECRNLQSDSELSYDNTCYEKMKDVDINANSKENSPLKMTDKNGNGSKKFEPHKWKPKIETTSTKKEMNPVTCDNIKHNTEFYNPENLNKGQYQEVMFKNDLIFDLDM</sequence>
<feature type="region of interest" description="Disordered" evidence="1">
    <location>
        <begin position="142"/>
        <end position="178"/>
    </location>
</feature>